<evidence type="ECO:0000256" key="6">
    <source>
        <dbReference type="ARBA" id="ARBA00023295"/>
    </source>
</evidence>
<keyword evidence="2 9" id="KW-0378">Hydrolase</keyword>
<evidence type="ECO:0000256" key="7">
    <source>
        <dbReference type="ARBA" id="ARBA00023326"/>
    </source>
</evidence>
<comment type="similarity">
    <text evidence="9">Belongs to the glycosyl hydrolase family 6.</text>
</comment>
<feature type="active site" description="Proton donor" evidence="8">
    <location>
        <position position="162"/>
    </location>
</feature>
<dbReference type="Gene3D" id="3.20.20.40">
    <property type="entry name" value="1, 4-beta cellobiohydrolase"/>
    <property type="match status" value="1"/>
</dbReference>
<organism evidence="10 11">
    <name type="scientific">Salininema proteolyticum</name>
    <dbReference type="NCBI Taxonomy" id="1607685"/>
    <lineage>
        <taxon>Bacteria</taxon>
        <taxon>Bacillati</taxon>
        <taxon>Actinomycetota</taxon>
        <taxon>Actinomycetes</taxon>
        <taxon>Glycomycetales</taxon>
        <taxon>Glycomycetaceae</taxon>
        <taxon>Salininema</taxon>
    </lineage>
</organism>
<evidence type="ECO:0000256" key="8">
    <source>
        <dbReference type="PROSITE-ProRule" id="PRU10057"/>
    </source>
</evidence>
<keyword evidence="7 9" id="KW-0624">Polysaccharide degradation</keyword>
<dbReference type="InterPro" id="IPR036434">
    <property type="entry name" value="Beta_cellobiohydrolase_sf"/>
</dbReference>
<dbReference type="PIRSF" id="PIRSF001100">
    <property type="entry name" value="Beta_cellobiohydrolase"/>
    <property type="match status" value="1"/>
</dbReference>
<dbReference type="PRINTS" id="PR00733">
    <property type="entry name" value="GLHYDRLASE6"/>
</dbReference>
<evidence type="ECO:0000313" key="11">
    <source>
        <dbReference type="Proteomes" id="UP001595823"/>
    </source>
</evidence>
<keyword evidence="1 9" id="KW-0732">Signal</keyword>
<dbReference type="Pfam" id="PF01341">
    <property type="entry name" value="Glyco_hydro_6"/>
    <property type="match status" value="1"/>
</dbReference>
<evidence type="ECO:0000256" key="4">
    <source>
        <dbReference type="ARBA" id="ARBA00023157"/>
    </source>
</evidence>
<evidence type="ECO:0000313" key="10">
    <source>
        <dbReference type="EMBL" id="MFC4336578.1"/>
    </source>
</evidence>
<keyword evidence="5 9" id="KW-0119">Carbohydrate metabolism</keyword>
<name>A0ABV8U1K9_9ACTN</name>
<feature type="chain" id="PRO_5044977454" description="Glucanase" evidence="9">
    <location>
        <begin position="31"/>
        <end position="338"/>
    </location>
</feature>
<dbReference type="InterPro" id="IPR006311">
    <property type="entry name" value="TAT_signal"/>
</dbReference>
<feature type="signal peptide" evidence="9">
    <location>
        <begin position="1"/>
        <end position="30"/>
    </location>
</feature>
<sequence>MNTRRKLVLGGAAAAAVAVPLVALPFTANADDNDAPAPEQPAALADAEFYTDPDSNPYAWLSENPDHPDADLIRAEIAEKAGAKWYGTQLDDPWDVQPVGEYVSDATATGQTPIVVAYNMYDRDCGGHSGGGASSPDAYKAWIDAFASDIGDHEAVVIVEPDALAQSLDCGDDKPVREELLAYAVDALASKAVNANVYLDAGNATWPGDASEIAYALEQAGVEKISGFSLNVSNHYDTGASHDKAGTINYFLGYDAGYVVDTSRNGSGKTDDSEDGWCNPVGATLGEPSRATPEGPADALLWVKVPGDSDGDCNSGAGIPAGQFDPGLAKALITGDYS</sequence>
<dbReference type="InterPro" id="IPR001524">
    <property type="entry name" value="Glyco_hydro_6_CS"/>
</dbReference>
<keyword evidence="4" id="KW-1015">Disulfide bond</keyword>
<dbReference type="PROSITE" id="PS00656">
    <property type="entry name" value="GLYCOSYL_HYDROL_F6_2"/>
    <property type="match status" value="1"/>
</dbReference>
<evidence type="ECO:0000256" key="9">
    <source>
        <dbReference type="RuleBase" id="RU361186"/>
    </source>
</evidence>
<evidence type="ECO:0000256" key="1">
    <source>
        <dbReference type="ARBA" id="ARBA00022729"/>
    </source>
</evidence>
<proteinExistence type="inferred from homology"/>
<dbReference type="Proteomes" id="UP001595823">
    <property type="component" value="Unassembled WGS sequence"/>
</dbReference>
<reference evidence="11" key="1">
    <citation type="journal article" date="2019" name="Int. J. Syst. Evol. Microbiol.">
        <title>The Global Catalogue of Microorganisms (GCM) 10K type strain sequencing project: providing services to taxonomists for standard genome sequencing and annotation.</title>
        <authorList>
            <consortium name="The Broad Institute Genomics Platform"/>
            <consortium name="The Broad Institute Genome Sequencing Center for Infectious Disease"/>
            <person name="Wu L."/>
            <person name="Ma J."/>
        </authorList>
    </citation>
    <scope>NUCLEOTIDE SEQUENCE [LARGE SCALE GENOMIC DNA]</scope>
    <source>
        <strain evidence="11">IBRC-M 10908</strain>
    </source>
</reference>
<evidence type="ECO:0000256" key="2">
    <source>
        <dbReference type="ARBA" id="ARBA00022801"/>
    </source>
</evidence>
<dbReference type="PROSITE" id="PS51318">
    <property type="entry name" value="TAT"/>
    <property type="match status" value="1"/>
</dbReference>
<dbReference type="GO" id="GO:0016787">
    <property type="term" value="F:hydrolase activity"/>
    <property type="evidence" value="ECO:0007669"/>
    <property type="project" value="UniProtKB-KW"/>
</dbReference>
<evidence type="ECO:0000256" key="5">
    <source>
        <dbReference type="ARBA" id="ARBA00023277"/>
    </source>
</evidence>
<comment type="caution">
    <text evidence="10">The sequence shown here is derived from an EMBL/GenBank/DDBJ whole genome shotgun (WGS) entry which is preliminary data.</text>
</comment>
<dbReference type="PANTHER" id="PTHR34876">
    <property type="match status" value="1"/>
</dbReference>
<dbReference type="PANTHER" id="PTHR34876:SF4">
    <property type="entry name" value="1,4-BETA-D-GLUCAN CELLOBIOHYDROLASE C-RELATED"/>
    <property type="match status" value="1"/>
</dbReference>
<dbReference type="SUPFAM" id="SSF51989">
    <property type="entry name" value="Glycosyl hydrolases family 6, cellulases"/>
    <property type="match status" value="1"/>
</dbReference>
<dbReference type="RefSeq" id="WP_380622652.1">
    <property type="nucleotide sequence ID" value="NZ_JBHSDK010000021.1"/>
</dbReference>
<keyword evidence="6 9" id="KW-0326">Glycosidase</keyword>
<accession>A0ABV8U1K9</accession>
<protein>
    <recommendedName>
        <fullName evidence="9">Glucanase</fullName>
        <ecNumber evidence="9">3.2.1.-</ecNumber>
    </recommendedName>
</protein>
<gene>
    <name evidence="10" type="ORF">ACFPET_15345</name>
</gene>
<dbReference type="EC" id="3.2.1.-" evidence="9"/>
<dbReference type="EMBL" id="JBHSDK010000021">
    <property type="protein sequence ID" value="MFC4336578.1"/>
    <property type="molecule type" value="Genomic_DNA"/>
</dbReference>
<keyword evidence="3 9" id="KW-0136">Cellulose degradation</keyword>
<keyword evidence="11" id="KW-1185">Reference proteome</keyword>
<dbReference type="InterPro" id="IPR016288">
    <property type="entry name" value="Beta_cellobiohydrolase"/>
</dbReference>
<evidence type="ECO:0000256" key="3">
    <source>
        <dbReference type="ARBA" id="ARBA00023001"/>
    </source>
</evidence>